<dbReference type="InterPro" id="IPR035992">
    <property type="entry name" value="Ricin_B-like_lectins"/>
</dbReference>
<comment type="caution">
    <text evidence="2">The sequence shown here is derived from an EMBL/GenBank/DDBJ whole genome shotgun (WGS) entry which is preliminary data.</text>
</comment>
<protein>
    <recommendedName>
        <fullName evidence="1">Ricin B lectin domain-containing protein</fullName>
    </recommendedName>
</protein>
<dbReference type="InterPro" id="IPR051780">
    <property type="entry name" value="Ca_Up-reg_Membrane_Reg"/>
</dbReference>
<feature type="domain" description="Ricin B lectin" evidence="1">
    <location>
        <begin position="182"/>
        <end position="307"/>
    </location>
</feature>
<proteinExistence type="predicted"/>
<dbReference type="InterPro" id="IPR000772">
    <property type="entry name" value="Ricin_B_lectin"/>
</dbReference>
<dbReference type="PANTHER" id="PTHR31599:SF3">
    <property type="entry name" value="CALCIUM UP-REGULATED PROTEIN I-RELATED"/>
    <property type="match status" value="1"/>
</dbReference>
<sequence length="1317" mass="139805">MSISNTPNLSTNPIGIAPVPNIQLYFVSAASPVFANNAMNIAAGVAGAGQPIILWAITPGTFSWNSAWFLTPTGMIICPSDPLIVLGVNSSTVIACIRNYSDPSQYWTIAGTPGSYTIVNKQTQEAITAPDTQVVYNSNSIAPNLSTAALNSPPSPGQLWAMQAADEVLLPYNQFYIQSALSGYVHSGTNPYMLAAAASGAVIEQWQPGAPSQLWAFNGDGTIASVSDSGLLSVLLPNDGNSTDQVVLTGVSDSYAQQWSYENNCLSTNNNALYLNVNDADQSNGAIVIAWHLNSSNDMSDETWYTLSAQSMPIGEWFYLATEVSAGSDAPPFVLTVSGTVAKAGAGVVIEPLQPGAVNQLWQINANGVIFSALDSSMALTASSNGKQQVTIEPVQSNQAWQQWYRYSNGTIAVGTSGNVWFLNVDDGTATAGTEVITFTFDTSSNGVWNTIPYIPEPSGQWFTIQNSLTPPGAPATLLLTVSADGNLEASPPLGGYVLPQGQASINQLWRKMFNGNIVSAVNPNLVLTGASAGGVVTLAGLQPGSTNQQWFWDYSQPLAVEGHKGDVPCGVLQNLGQNQVLWAAGSPNGSITLQPAAAINDTGNQLWYVLPHAPTFGQSTTIRNVGGTDEVAGLFLSLPASATSGNFQATVNEKSDIAALSMWQFQFPGYIVSGTDPDVVLSLEVDPTSTPQNPTYTNNVVAYPRQPDVQLFQLWSVSLEGLIVNQYSGQALTASATTAPSNAITTALSDSPKTALQLWDFSPGVALQTTLQQSPVPFPAWTPGQAIAYKAINQELGLPDGIRVQYANLAAPLSNYQLQMNLILLPLVNDGALTGKTKPSKEELEDWISVVTQLNKELTAATAVQLLFAQATALHLSLSQAQAMTLSELVTGCELPKGLQTKIQPQKKKKSWIGDLIEGLAYTSLNAAGLFVGDPEVGTMAGKFVKDGLPCIANLMATGFTTSQGIQQTKASAMTAKYETAFNKAMQNMYNYEMTVLEMQQALLNEFEAIGSTLGQIEALILSDWGKLGAVYNMTRSVGTMSSLFWPSTMTPMQANQLLGGYTIGVLQTLMPANTGYKISATMHANQGSLSPAGLQSDGSFVENNDDGTQNIYTTTVNQQMMDVVWANGVDPISFFRGINGWNLPREYIVWVGGKDSAPSSFGASAIVNIQNFTNQELLITISSFYGLLGNGCNFSGSPGQSGALEANTTRSITPYGLQTVAGTCWEVEEGSSGPATWYIFGMYGTLVITDNNNADSVGSISINNSYNQGAGYNSNDPVPPTYSCSVTQSTPYIVTLDTVVSQEMYLFNISIKIGS</sequence>
<evidence type="ECO:0000259" key="1">
    <source>
        <dbReference type="SMART" id="SM00458"/>
    </source>
</evidence>
<keyword evidence="3" id="KW-1185">Reference proteome</keyword>
<evidence type="ECO:0000313" key="3">
    <source>
        <dbReference type="Proteomes" id="UP000541583"/>
    </source>
</evidence>
<dbReference type="SMART" id="SM00458">
    <property type="entry name" value="RICIN"/>
    <property type="match status" value="2"/>
</dbReference>
<dbReference type="Gene3D" id="2.80.10.50">
    <property type="match status" value="3"/>
</dbReference>
<dbReference type="Proteomes" id="UP000541583">
    <property type="component" value="Unassembled WGS sequence"/>
</dbReference>
<dbReference type="CDD" id="cd00161">
    <property type="entry name" value="beta-trefoil_Ricin-like"/>
    <property type="match status" value="1"/>
</dbReference>
<organism evidence="2 3">
    <name type="scientific">Mucilaginibacter lappiensis</name>
    <dbReference type="NCBI Taxonomy" id="354630"/>
    <lineage>
        <taxon>Bacteria</taxon>
        <taxon>Pseudomonadati</taxon>
        <taxon>Bacteroidota</taxon>
        <taxon>Sphingobacteriia</taxon>
        <taxon>Sphingobacteriales</taxon>
        <taxon>Sphingobacteriaceae</taxon>
        <taxon>Mucilaginibacter</taxon>
    </lineage>
</organism>
<dbReference type="PROSITE" id="PS50231">
    <property type="entry name" value="RICIN_B_LECTIN"/>
    <property type="match status" value="4"/>
</dbReference>
<dbReference type="EMBL" id="JACHCB010000007">
    <property type="protein sequence ID" value="MBB6110369.1"/>
    <property type="molecule type" value="Genomic_DNA"/>
</dbReference>
<accession>A0ABR6PME7</accession>
<dbReference type="RefSeq" id="WP_076373890.1">
    <property type="nucleotide sequence ID" value="NZ_FTMG01000006.1"/>
</dbReference>
<evidence type="ECO:0000313" key="2">
    <source>
        <dbReference type="EMBL" id="MBB6110369.1"/>
    </source>
</evidence>
<dbReference type="PANTHER" id="PTHR31599">
    <property type="entry name" value="CALCIUM UP-REGULATED PROTEIN A-RELATED"/>
    <property type="match status" value="1"/>
</dbReference>
<feature type="domain" description="Ricin B lectin" evidence="1">
    <location>
        <begin position="321"/>
        <end position="452"/>
    </location>
</feature>
<dbReference type="SUPFAM" id="SSF50370">
    <property type="entry name" value="Ricin B-like lectins"/>
    <property type="match status" value="4"/>
</dbReference>
<gene>
    <name evidence="2" type="ORF">HDF23_003125</name>
</gene>
<name>A0ABR6PME7_9SPHI</name>
<reference evidence="2 3" key="1">
    <citation type="submission" date="2020-08" db="EMBL/GenBank/DDBJ databases">
        <title>Genomic Encyclopedia of Type Strains, Phase IV (KMG-V): Genome sequencing to study the core and pangenomes of soil and plant-associated prokaryotes.</title>
        <authorList>
            <person name="Whitman W."/>
        </authorList>
    </citation>
    <scope>NUCLEOTIDE SEQUENCE [LARGE SCALE GENOMIC DNA]</scope>
    <source>
        <strain evidence="2 3">ANJLi2</strain>
    </source>
</reference>